<evidence type="ECO:0000313" key="2">
    <source>
        <dbReference type="EnsemblPlants" id="Solyc11g066207.1.1"/>
    </source>
</evidence>
<dbReference type="EnsemblPlants" id="Solyc11g066207.1.1">
    <property type="protein sequence ID" value="Solyc11g066207.1.1"/>
    <property type="gene ID" value="Solyc11g066207.1"/>
</dbReference>
<accession>A0A3Q7IZI5</accession>
<sequence>MEAEYQVLRRNCTWTHVPCPPNANVVDCKWVYRIKRRADGSIERYKARLVAKGFHQEEGVDFHDTFSPVVKPSTIKLVLSYAVTKGWDLNQLDVNNAFLNGDLTEVVYMSQPPGFIDKSHPHCVCRLLKALYGLKQAPRAWFLKLKTFILSHGYTCCYSDSSLFVRHTPSSTTYLLVYVDDIIITGSDPSYISSFTQSLDLQFSLKDLDNLSFFLGIEVSRVGSGMHLSQTSYIRDLLTRTKMTDCKPSPSPVDTTFRLSKHGETFDFDYPSLFRSIVGALQYATIARPEISFSVKSYIGSLESCETILRYLKGSLTHGISITPSTINVYCDAGWAADPDDRRSYHDFSIYYGPNLINWSSRKQKVVARSSTGAEYHAIAFAAS</sequence>
<dbReference type="InterPro" id="IPR013103">
    <property type="entry name" value="RVT_2"/>
</dbReference>
<evidence type="ECO:0000259" key="1">
    <source>
        <dbReference type="Pfam" id="PF07727"/>
    </source>
</evidence>
<reference evidence="2" key="2">
    <citation type="submission" date="2019-01" db="UniProtKB">
        <authorList>
            <consortium name="EnsemblPlants"/>
        </authorList>
    </citation>
    <scope>IDENTIFICATION</scope>
    <source>
        <strain evidence="2">cv. Heinz 1706</strain>
    </source>
</reference>
<dbReference type="CDD" id="cd09272">
    <property type="entry name" value="RNase_HI_RT_Ty1"/>
    <property type="match status" value="1"/>
</dbReference>
<proteinExistence type="predicted"/>
<dbReference type="Pfam" id="PF07727">
    <property type="entry name" value="RVT_2"/>
    <property type="match status" value="1"/>
</dbReference>
<protein>
    <recommendedName>
        <fullName evidence="1">Reverse transcriptase Ty1/copia-type domain-containing protein</fullName>
    </recommendedName>
</protein>
<dbReference type="STRING" id="4081.A0A3Q7IZI5"/>
<dbReference type="PANTHER" id="PTHR11439">
    <property type="entry name" value="GAG-POL-RELATED RETROTRANSPOSON"/>
    <property type="match status" value="1"/>
</dbReference>
<dbReference type="AlphaFoldDB" id="A0A3Q7IZI5"/>
<organism evidence="2">
    <name type="scientific">Solanum lycopersicum</name>
    <name type="common">Tomato</name>
    <name type="synonym">Lycopersicon esculentum</name>
    <dbReference type="NCBI Taxonomy" id="4081"/>
    <lineage>
        <taxon>Eukaryota</taxon>
        <taxon>Viridiplantae</taxon>
        <taxon>Streptophyta</taxon>
        <taxon>Embryophyta</taxon>
        <taxon>Tracheophyta</taxon>
        <taxon>Spermatophyta</taxon>
        <taxon>Magnoliopsida</taxon>
        <taxon>eudicotyledons</taxon>
        <taxon>Gunneridae</taxon>
        <taxon>Pentapetalae</taxon>
        <taxon>asterids</taxon>
        <taxon>lamiids</taxon>
        <taxon>Solanales</taxon>
        <taxon>Solanaceae</taxon>
        <taxon>Solanoideae</taxon>
        <taxon>Solaneae</taxon>
        <taxon>Solanum</taxon>
        <taxon>Solanum subgen. Lycopersicon</taxon>
    </lineage>
</organism>
<dbReference type="Proteomes" id="UP000004994">
    <property type="component" value="Chromosome 11"/>
</dbReference>
<dbReference type="InterPro" id="IPR043502">
    <property type="entry name" value="DNA/RNA_pol_sf"/>
</dbReference>
<evidence type="ECO:0000313" key="3">
    <source>
        <dbReference type="Proteomes" id="UP000004994"/>
    </source>
</evidence>
<dbReference type="InParanoid" id="A0A3Q7IZI5"/>
<reference evidence="2" key="1">
    <citation type="journal article" date="2012" name="Nature">
        <title>The tomato genome sequence provides insights into fleshy fruit evolution.</title>
        <authorList>
            <consortium name="Tomato Genome Consortium"/>
        </authorList>
    </citation>
    <scope>NUCLEOTIDE SEQUENCE [LARGE SCALE GENOMIC DNA]</scope>
    <source>
        <strain evidence="2">cv. Heinz 1706</strain>
    </source>
</reference>
<dbReference type="Gramene" id="Solyc11g066207.1.1">
    <property type="protein sequence ID" value="Solyc11g066207.1.1"/>
    <property type="gene ID" value="Solyc11g066207.1"/>
</dbReference>
<dbReference type="FunCoup" id="A0A3Q7IZI5">
    <property type="interactions" value="9"/>
</dbReference>
<name>A0A3Q7IZI5_SOLLC</name>
<keyword evidence="3" id="KW-1185">Reference proteome</keyword>
<dbReference type="OMA" id="YITQPPG"/>
<feature type="domain" description="Reverse transcriptase Ty1/copia-type" evidence="1">
    <location>
        <begin position="12"/>
        <end position="253"/>
    </location>
</feature>
<dbReference type="PANTHER" id="PTHR11439:SF455">
    <property type="entry name" value="RLK (RECEPTOR-LIKE PROTEIN KINASE) 8, PUTATIVE-RELATED"/>
    <property type="match status" value="1"/>
</dbReference>
<dbReference type="SUPFAM" id="SSF56672">
    <property type="entry name" value="DNA/RNA polymerases"/>
    <property type="match status" value="1"/>
</dbReference>